<dbReference type="SUPFAM" id="SSF53335">
    <property type="entry name" value="S-adenosyl-L-methionine-dependent methyltransferases"/>
    <property type="match status" value="1"/>
</dbReference>
<gene>
    <name evidence="3" type="ORF">PBS001_LOCUS640</name>
    <name evidence="2" type="ORF">PBS003_LOCUS7330</name>
</gene>
<dbReference type="PRINTS" id="PR00507">
    <property type="entry name" value="N12N6MTFRASE"/>
</dbReference>
<proteinExistence type="predicted"/>
<evidence type="ECO:0000313" key="3">
    <source>
        <dbReference type="EMBL" id="CAH0513856.1"/>
    </source>
</evidence>
<protein>
    <recommendedName>
        <fullName evidence="1">DNA methylase adenine-specific domain-containing protein</fullName>
    </recommendedName>
</protein>
<dbReference type="GO" id="GO:0003677">
    <property type="term" value="F:DNA binding"/>
    <property type="evidence" value="ECO:0007669"/>
    <property type="project" value="InterPro"/>
</dbReference>
<dbReference type="AlphaFoldDB" id="A0AAU9L7W8"/>
<evidence type="ECO:0000313" key="4">
    <source>
        <dbReference type="Proteomes" id="UP001158986"/>
    </source>
</evidence>
<dbReference type="Gene3D" id="3.40.50.150">
    <property type="entry name" value="Vaccinia Virus protein VP39"/>
    <property type="match status" value="1"/>
</dbReference>
<organism evidence="2 5">
    <name type="scientific">Peronospora belbahrii</name>
    <dbReference type="NCBI Taxonomy" id="622444"/>
    <lineage>
        <taxon>Eukaryota</taxon>
        <taxon>Sar</taxon>
        <taxon>Stramenopiles</taxon>
        <taxon>Oomycota</taxon>
        <taxon>Peronosporomycetes</taxon>
        <taxon>Peronosporales</taxon>
        <taxon>Peronosporaceae</taxon>
        <taxon>Peronospora</taxon>
    </lineage>
</organism>
<evidence type="ECO:0000313" key="5">
    <source>
        <dbReference type="Proteomes" id="UP001160483"/>
    </source>
</evidence>
<feature type="domain" description="DNA methylase adenine-specific" evidence="1">
    <location>
        <begin position="148"/>
        <end position="264"/>
    </location>
</feature>
<evidence type="ECO:0000313" key="2">
    <source>
        <dbReference type="EMBL" id="CAH0480714.1"/>
    </source>
</evidence>
<reference evidence="2 4" key="1">
    <citation type="submission" date="2021-11" db="EMBL/GenBank/DDBJ databases">
        <authorList>
            <person name="Islam A."/>
            <person name="Islam S."/>
            <person name="Flora M.S."/>
            <person name="Rahman M."/>
            <person name="Ziaur R.M."/>
            <person name="Epstein J.H."/>
            <person name="Hassan M."/>
            <person name="Klassen M."/>
            <person name="Woodard K."/>
            <person name="Webb A."/>
            <person name="Webby R.J."/>
            <person name="El Zowalaty M.E."/>
        </authorList>
    </citation>
    <scope>NUCLEOTIDE SEQUENCE</scope>
    <source>
        <strain evidence="3">Pbs1</strain>
        <strain evidence="2">Pbs3</strain>
    </source>
</reference>
<dbReference type="CDD" id="cd02440">
    <property type="entry name" value="AdoMet_MTases"/>
    <property type="match status" value="1"/>
</dbReference>
<name>A0AAU9L7W8_9STRA</name>
<dbReference type="Pfam" id="PF02384">
    <property type="entry name" value="N6_Mtase"/>
    <property type="match status" value="1"/>
</dbReference>
<dbReference type="Proteomes" id="UP001160483">
    <property type="component" value="Unassembled WGS sequence"/>
</dbReference>
<comment type="caution">
    <text evidence="2">The sequence shown here is derived from an EMBL/GenBank/DDBJ whole genome shotgun (WGS) entry which is preliminary data.</text>
</comment>
<dbReference type="InterPro" id="IPR029063">
    <property type="entry name" value="SAM-dependent_MTases_sf"/>
</dbReference>
<dbReference type="Proteomes" id="UP001158986">
    <property type="component" value="Unassembled WGS sequence"/>
</dbReference>
<dbReference type="InterPro" id="IPR003356">
    <property type="entry name" value="DNA_methylase_A-5"/>
</dbReference>
<dbReference type="GO" id="GO:0008170">
    <property type="term" value="F:N-methyltransferase activity"/>
    <property type="evidence" value="ECO:0007669"/>
    <property type="project" value="InterPro"/>
</dbReference>
<keyword evidence="4" id="KW-1185">Reference proteome</keyword>
<dbReference type="EMBL" id="CAKKTJ010000325">
    <property type="protein sequence ID" value="CAH0480714.1"/>
    <property type="molecule type" value="Genomic_DNA"/>
</dbReference>
<dbReference type="EMBL" id="CAKLCB010000045">
    <property type="protein sequence ID" value="CAH0513856.1"/>
    <property type="molecule type" value="Genomic_DNA"/>
</dbReference>
<evidence type="ECO:0000259" key="1">
    <source>
        <dbReference type="Pfam" id="PF02384"/>
    </source>
</evidence>
<accession>A0AAU9L7W8</accession>
<sequence>MLELRGYNVERGHFLLAILHSSNDMKDSHWGHLLSQTFLPIIERDFVDFQKWDRLLHRSLSLASVYKRLPTKRLRKLSATTWLLGDDTSGWRLELQKSVSVCEKWLNAAFMQLSPSLQQEFLNDDLYTVAKRKRAAHRENIKYARDLQQFFTSVELVDLVVQRVLEHSVKKETVWLEPSCGDGRFLTALLRAEAQHVIGYEIDERLHSIADRNVRLSAIDVAGGVQVQVCLGNFLESRSCMPADKHVIVIGNPPFGARGKDGSDLVHAFYQHAAKEWRASVIAFIVPERCSRGKFIETTLQKLNDSQSDDGLFLSWKLNIQLSLNDYHFEFGIREKLKRVRQPSVLQLFIRQY</sequence>